<evidence type="ECO:0000259" key="2">
    <source>
        <dbReference type="Pfam" id="PF11268"/>
    </source>
</evidence>
<feature type="domain" description="DUF3071" evidence="2">
    <location>
        <begin position="1"/>
        <end position="158"/>
    </location>
</feature>
<dbReference type="Pfam" id="PF11268">
    <property type="entry name" value="DUF3071"/>
    <property type="match status" value="1"/>
</dbReference>
<organism evidence="3">
    <name type="scientific">freshwater metagenome</name>
    <dbReference type="NCBI Taxonomy" id="449393"/>
    <lineage>
        <taxon>unclassified sequences</taxon>
        <taxon>metagenomes</taxon>
        <taxon>ecological metagenomes</taxon>
    </lineage>
</organism>
<proteinExistence type="predicted"/>
<feature type="region of interest" description="Disordered" evidence="1">
    <location>
        <begin position="348"/>
        <end position="381"/>
    </location>
</feature>
<protein>
    <submittedName>
        <fullName evidence="3">Unannotated protein</fullName>
    </submittedName>
</protein>
<dbReference type="InterPro" id="IPR047682">
    <property type="entry name" value="SepH-like"/>
</dbReference>
<evidence type="ECO:0000313" key="3">
    <source>
        <dbReference type="EMBL" id="CAB4553109.1"/>
    </source>
</evidence>
<dbReference type="EMBL" id="CAEZTD010000008">
    <property type="protein sequence ID" value="CAB4553109.1"/>
    <property type="molecule type" value="Genomic_DNA"/>
</dbReference>
<dbReference type="AlphaFoldDB" id="A0A6J6CRS1"/>
<dbReference type="NCBIfam" id="NF040712">
    <property type="entry name" value="SepH"/>
    <property type="match status" value="1"/>
</dbReference>
<name>A0A6J6CRS1_9ZZZZ</name>
<evidence type="ECO:0000256" key="1">
    <source>
        <dbReference type="SAM" id="MobiDB-lite"/>
    </source>
</evidence>
<gene>
    <name evidence="3" type="ORF">UFOPK1591_00184</name>
</gene>
<accession>A0A6J6CRS1</accession>
<sequence>MRDLRVVDIVDTTVVAVDENGDEFRIALDDALIARLRVARSEASSTKVSPREIQALIRAGLSAQDVVRVSGATLDDVERYEGPVLAERDYVLTSALATQIVSEDGTLGGAFGTHVRSRLESLGAHEQRWVAWKDASEGWIVKVEFSSKNIDHDARWSFDARRSSLVPLNADAGTLTQRGDVDSGMVPRLRAVDVMTGAIPTVNDSGPHTRRIPTSPVFSEVSESIRTGAINIIPSGKAAEPVVREAPVSASDALSSDQVAEPTVIPATDLPSDDKESTPTADLLDALRKRRMQRDENPAWLTDARVQPSTIPEAPVASPISEDVLNAVAIEITETSFTEAIATSSADADTGIIDGEPLTETGKQRRARKTRPTLPAWDNIV</sequence>
<dbReference type="InterPro" id="IPR021421">
    <property type="entry name" value="DUF3071"/>
</dbReference>
<reference evidence="3" key="1">
    <citation type="submission" date="2020-05" db="EMBL/GenBank/DDBJ databases">
        <authorList>
            <person name="Chiriac C."/>
            <person name="Salcher M."/>
            <person name="Ghai R."/>
            <person name="Kavagutti S V."/>
        </authorList>
    </citation>
    <scope>NUCLEOTIDE SEQUENCE</scope>
</reference>